<dbReference type="PROSITE" id="PS50059">
    <property type="entry name" value="FKBP_PPIASE"/>
    <property type="match status" value="3"/>
</dbReference>
<dbReference type="AlphaFoldDB" id="A0A2G5DGQ4"/>
<dbReference type="InterPro" id="IPR001179">
    <property type="entry name" value="PPIase_FKBP_dom"/>
</dbReference>
<dbReference type="GO" id="GO:0003755">
    <property type="term" value="F:peptidyl-prolyl cis-trans isomerase activity"/>
    <property type="evidence" value="ECO:0007669"/>
    <property type="project" value="UniProtKB-KW"/>
</dbReference>
<dbReference type="OrthoDB" id="433738at2759"/>
<evidence type="ECO:0000256" key="3">
    <source>
        <dbReference type="ARBA" id="ARBA00022737"/>
    </source>
</evidence>
<keyword evidence="11" id="KW-1185">Reference proteome</keyword>
<feature type="domain" description="PPIase FKBP-type" evidence="9">
    <location>
        <begin position="292"/>
        <end position="384"/>
    </location>
</feature>
<dbReference type="InterPro" id="IPR046357">
    <property type="entry name" value="PPIase_dom_sf"/>
</dbReference>
<dbReference type="STRING" id="218851.A0A2G5DGQ4"/>
<feature type="domain" description="PPIase FKBP-type" evidence="9">
    <location>
        <begin position="173"/>
        <end position="264"/>
    </location>
</feature>
<dbReference type="SMART" id="SM00028">
    <property type="entry name" value="TPR"/>
    <property type="match status" value="3"/>
</dbReference>
<dbReference type="Gene3D" id="3.10.50.40">
    <property type="match status" value="3"/>
</dbReference>
<keyword evidence="6 7" id="KW-0413">Isomerase</keyword>
<dbReference type="FunFam" id="1.25.40.10:FF:000008">
    <property type="entry name" value="Peptidylprolyl isomerase"/>
    <property type="match status" value="1"/>
</dbReference>
<proteinExistence type="predicted"/>
<evidence type="ECO:0000256" key="5">
    <source>
        <dbReference type="ARBA" id="ARBA00023110"/>
    </source>
</evidence>
<dbReference type="InterPro" id="IPR011990">
    <property type="entry name" value="TPR-like_helical_dom_sf"/>
</dbReference>
<organism evidence="10 11">
    <name type="scientific">Aquilegia coerulea</name>
    <name type="common">Rocky mountain columbine</name>
    <dbReference type="NCBI Taxonomy" id="218851"/>
    <lineage>
        <taxon>Eukaryota</taxon>
        <taxon>Viridiplantae</taxon>
        <taxon>Streptophyta</taxon>
        <taxon>Embryophyta</taxon>
        <taxon>Tracheophyta</taxon>
        <taxon>Spermatophyta</taxon>
        <taxon>Magnoliopsida</taxon>
        <taxon>Ranunculales</taxon>
        <taxon>Ranunculaceae</taxon>
        <taxon>Thalictroideae</taxon>
        <taxon>Aquilegia</taxon>
    </lineage>
</organism>
<reference evidence="10 11" key="1">
    <citation type="submission" date="2017-09" db="EMBL/GenBank/DDBJ databases">
        <title>WGS assembly of Aquilegia coerulea Goldsmith.</title>
        <authorList>
            <person name="Hodges S."/>
            <person name="Kramer E."/>
            <person name="Nordborg M."/>
            <person name="Tomkins J."/>
            <person name="Borevitz J."/>
            <person name="Derieg N."/>
            <person name="Yan J."/>
            <person name="Mihaltcheva S."/>
            <person name="Hayes R.D."/>
            <person name="Rokhsar D."/>
        </authorList>
    </citation>
    <scope>NUCLEOTIDE SEQUENCE [LARGE SCALE GENOMIC DNA]</scope>
    <source>
        <strain evidence="11">cv. Goldsmith</strain>
    </source>
</reference>
<dbReference type="EC" id="5.2.1.8" evidence="2 7"/>
<feature type="domain" description="PPIase FKBP-type" evidence="9">
    <location>
        <begin position="59"/>
        <end position="145"/>
    </location>
</feature>
<dbReference type="Proteomes" id="UP000230069">
    <property type="component" value="Unassembled WGS sequence"/>
</dbReference>
<dbReference type="EMBL" id="KZ305037">
    <property type="protein sequence ID" value="PIA42701.1"/>
    <property type="molecule type" value="Genomic_DNA"/>
</dbReference>
<evidence type="ECO:0000313" key="11">
    <source>
        <dbReference type="Proteomes" id="UP000230069"/>
    </source>
</evidence>
<evidence type="ECO:0000259" key="9">
    <source>
        <dbReference type="PROSITE" id="PS50059"/>
    </source>
</evidence>
<dbReference type="PANTHER" id="PTHR46512">
    <property type="entry name" value="PEPTIDYLPROLYL ISOMERASE"/>
    <property type="match status" value="1"/>
</dbReference>
<keyword evidence="5 7" id="KW-0697">Rotamase</keyword>
<evidence type="ECO:0000256" key="8">
    <source>
        <dbReference type="PROSITE-ProRule" id="PRU00339"/>
    </source>
</evidence>
<evidence type="ECO:0000313" key="10">
    <source>
        <dbReference type="EMBL" id="PIA42701.1"/>
    </source>
</evidence>
<dbReference type="SUPFAM" id="SSF48452">
    <property type="entry name" value="TPR-like"/>
    <property type="match status" value="1"/>
</dbReference>
<evidence type="ECO:0000256" key="6">
    <source>
        <dbReference type="ARBA" id="ARBA00023235"/>
    </source>
</evidence>
<dbReference type="InterPro" id="IPR019734">
    <property type="entry name" value="TPR_rpt"/>
</dbReference>
<dbReference type="Pfam" id="PF00254">
    <property type="entry name" value="FKBP_C"/>
    <property type="match status" value="3"/>
</dbReference>
<evidence type="ECO:0000256" key="2">
    <source>
        <dbReference type="ARBA" id="ARBA00013194"/>
    </source>
</evidence>
<evidence type="ECO:0000256" key="1">
    <source>
        <dbReference type="ARBA" id="ARBA00000971"/>
    </source>
</evidence>
<keyword evidence="4 8" id="KW-0802">TPR repeat</keyword>
<dbReference type="InParanoid" id="A0A2G5DGQ4"/>
<feature type="repeat" description="TPR" evidence="8">
    <location>
        <begin position="484"/>
        <end position="517"/>
    </location>
</feature>
<dbReference type="InterPro" id="IPR050754">
    <property type="entry name" value="FKBP4/5/8-like"/>
</dbReference>
<dbReference type="Gene3D" id="1.25.40.10">
    <property type="entry name" value="Tetratricopeptide repeat domain"/>
    <property type="match status" value="1"/>
</dbReference>
<evidence type="ECO:0000256" key="4">
    <source>
        <dbReference type="ARBA" id="ARBA00022803"/>
    </source>
</evidence>
<dbReference type="PANTHER" id="PTHR46512:SF9">
    <property type="entry name" value="PEPTIDYLPROLYL ISOMERASE"/>
    <property type="match status" value="1"/>
</dbReference>
<dbReference type="SUPFAM" id="SSF54534">
    <property type="entry name" value="FKBP-like"/>
    <property type="match status" value="3"/>
</dbReference>
<evidence type="ECO:0000256" key="7">
    <source>
        <dbReference type="PROSITE-ProRule" id="PRU00277"/>
    </source>
</evidence>
<comment type="catalytic activity">
    <reaction evidence="1 7">
        <text>[protein]-peptidylproline (omega=180) = [protein]-peptidylproline (omega=0)</text>
        <dbReference type="Rhea" id="RHEA:16237"/>
        <dbReference type="Rhea" id="RHEA-COMP:10747"/>
        <dbReference type="Rhea" id="RHEA-COMP:10748"/>
        <dbReference type="ChEBI" id="CHEBI:83833"/>
        <dbReference type="ChEBI" id="CHEBI:83834"/>
        <dbReference type="EC" id="5.2.1.8"/>
    </reaction>
</comment>
<sequence length="551" mass="62578">MEEIDEGLFPPKSEEEDNMFMPHFPHKVDKDEGVVITTKLGLKKKIVKVGQGWEVPELGDEIIVNYKETLMDGTYIASNMDEEKSLAIILGKDPILKECEDGLLTMRKGEISIFTVPLTQEIYNRFPGLSRDASLQFQVELISWFKVIDVCNDGGIMKKILIKSEELERPQKKDEVTVIYDVKLEDGSLVVKSPVEGVEFSLYDGHLCPAIEKSVYTMRKGETASLRVNPRYAFGSHGRSAQDGLSAVPPNAVITITLTLVAYKLHEIVTDDHLVIKKIIRCGEGFEKPNSGTTTQIRYIAKLSDGKIFDKKGYDGEDPFEFKVDEEQVIEGLDLAVSTMKRGEVAIVVINHEYGFGEIETNAHLGAVPARSTLYYEVEMLGFTKVTESWDMEPDEKLEYAAKRKEEGNVYFKAEKYRRAALRYDMAAKYVEFDSTFSYEQKKLGKFFKVSCSLNNAACKLKLKEFSEAAKLCSKVLELEASNVKALFRRSQAYLEILQLDQAEIDLKKALDIDPNNRELLRLLQQLKNVQSYHDKKETKRYAKMISKLKI</sequence>
<keyword evidence="3" id="KW-0677">Repeat</keyword>
<gene>
    <name evidence="10" type="ORF">AQUCO_02000270v1</name>
</gene>
<protein>
    <recommendedName>
        <fullName evidence="2 7">peptidylprolyl isomerase</fullName>
        <ecNumber evidence="2 7">5.2.1.8</ecNumber>
    </recommendedName>
</protein>
<dbReference type="PROSITE" id="PS50005">
    <property type="entry name" value="TPR"/>
    <property type="match status" value="1"/>
</dbReference>
<name>A0A2G5DGQ4_AQUCA</name>
<dbReference type="FunFam" id="3.10.50.40:FF:000017">
    <property type="entry name" value="Peptidylprolyl isomerase"/>
    <property type="match status" value="1"/>
</dbReference>
<accession>A0A2G5DGQ4</accession>